<sequence length="114" mass="13257">MTVNEFRKGVELADYSANLFLNSNNERIIQWYTEMQKLGSRVDFYFGDRDQRVEEFYQAMMILQPEDAMQVGQLGMDVLNKCKEMGIQLPDSVNQMTTMMSSQIDIDGLKKLKL</sequence>
<name>A0A2A2JXU4_9BILA</name>
<evidence type="ECO:0000313" key="1">
    <source>
        <dbReference type="EMBL" id="PAV66511.1"/>
    </source>
</evidence>
<gene>
    <name evidence="1" type="ORF">WR25_22532</name>
</gene>
<dbReference type="AlphaFoldDB" id="A0A2A2JXU4"/>
<dbReference type="Proteomes" id="UP000218231">
    <property type="component" value="Unassembled WGS sequence"/>
</dbReference>
<dbReference type="EMBL" id="LIAE01010091">
    <property type="protein sequence ID" value="PAV66512.1"/>
    <property type="molecule type" value="Genomic_DNA"/>
</dbReference>
<keyword evidence="2" id="KW-1185">Reference proteome</keyword>
<evidence type="ECO:0000313" key="2">
    <source>
        <dbReference type="Proteomes" id="UP000218231"/>
    </source>
</evidence>
<dbReference type="EMBL" id="LIAE01010091">
    <property type="protein sequence ID" value="PAV66511.1"/>
    <property type="molecule type" value="Genomic_DNA"/>
</dbReference>
<comment type="caution">
    <text evidence="1">The sequence shown here is derived from an EMBL/GenBank/DDBJ whole genome shotgun (WGS) entry which is preliminary data.</text>
</comment>
<protein>
    <submittedName>
        <fullName evidence="1">Uncharacterized protein</fullName>
    </submittedName>
</protein>
<reference evidence="1 2" key="1">
    <citation type="journal article" date="2017" name="Curr. Biol.">
        <title>Genome architecture and evolution of a unichromosomal asexual nematode.</title>
        <authorList>
            <person name="Fradin H."/>
            <person name="Zegar C."/>
            <person name="Gutwein M."/>
            <person name="Lucas J."/>
            <person name="Kovtun M."/>
            <person name="Corcoran D."/>
            <person name="Baugh L.R."/>
            <person name="Kiontke K."/>
            <person name="Gunsalus K."/>
            <person name="Fitch D.H."/>
            <person name="Piano F."/>
        </authorList>
    </citation>
    <scope>NUCLEOTIDE SEQUENCE [LARGE SCALE GENOMIC DNA]</scope>
    <source>
        <strain evidence="1">PF1309</strain>
    </source>
</reference>
<proteinExistence type="predicted"/>
<accession>A0A2A2JXU4</accession>
<organism evidence="1 2">
    <name type="scientific">Diploscapter pachys</name>
    <dbReference type="NCBI Taxonomy" id="2018661"/>
    <lineage>
        <taxon>Eukaryota</taxon>
        <taxon>Metazoa</taxon>
        <taxon>Ecdysozoa</taxon>
        <taxon>Nematoda</taxon>
        <taxon>Chromadorea</taxon>
        <taxon>Rhabditida</taxon>
        <taxon>Rhabditina</taxon>
        <taxon>Rhabditomorpha</taxon>
        <taxon>Rhabditoidea</taxon>
        <taxon>Rhabditidae</taxon>
        <taxon>Diploscapter</taxon>
    </lineage>
</organism>